<evidence type="ECO:0000256" key="6">
    <source>
        <dbReference type="SAM" id="Phobius"/>
    </source>
</evidence>
<evidence type="ECO:0000256" key="1">
    <source>
        <dbReference type="ARBA" id="ARBA00004141"/>
    </source>
</evidence>
<dbReference type="Gene3D" id="1.20.1250.20">
    <property type="entry name" value="MFS general substrate transporter like domains"/>
    <property type="match status" value="2"/>
</dbReference>
<comment type="caution">
    <text evidence="7">The sequence shown here is derived from an EMBL/GenBank/DDBJ whole genome shotgun (WGS) entry which is preliminary data.</text>
</comment>
<keyword evidence="3 6" id="KW-0812">Transmembrane</keyword>
<keyword evidence="5 6" id="KW-0472">Membrane</keyword>
<feature type="transmembrane region" description="Helical" evidence="6">
    <location>
        <begin position="183"/>
        <end position="203"/>
    </location>
</feature>
<gene>
    <name evidence="7" type="ORF">TorRG33x02_275600</name>
</gene>
<dbReference type="GO" id="GO:0016020">
    <property type="term" value="C:membrane"/>
    <property type="evidence" value="ECO:0007669"/>
    <property type="project" value="UniProtKB-SubCell"/>
</dbReference>
<proteinExistence type="inferred from homology"/>
<evidence type="ECO:0000256" key="3">
    <source>
        <dbReference type="ARBA" id="ARBA00022692"/>
    </source>
</evidence>
<evidence type="ECO:0000313" key="7">
    <source>
        <dbReference type="EMBL" id="PON63698.1"/>
    </source>
</evidence>
<organism evidence="7 8">
    <name type="scientific">Trema orientale</name>
    <name type="common">Charcoal tree</name>
    <name type="synonym">Celtis orientalis</name>
    <dbReference type="NCBI Taxonomy" id="63057"/>
    <lineage>
        <taxon>Eukaryota</taxon>
        <taxon>Viridiplantae</taxon>
        <taxon>Streptophyta</taxon>
        <taxon>Embryophyta</taxon>
        <taxon>Tracheophyta</taxon>
        <taxon>Spermatophyta</taxon>
        <taxon>Magnoliopsida</taxon>
        <taxon>eudicotyledons</taxon>
        <taxon>Gunneridae</taxon>
        <taxon>Pentapetalae</taxon>
        <taxon>rosids</taxon>
        <taxon>fabids</taxon>
        <taxon>Rosales</taxon>
        <taxon>Cannabaceae</taxon>
        <taxon>Trema</taxon>
    </lineage>
</organism>
<protein>
    <submittedName>
        <fullName evidence="7">Proton-dependent oligopeptide transporter family</fullName>
    </submittedName>
</protein>
<evidence type="ECO:0000313" key="8">
    <source>
        <dbReference type="Proteomes" id="UP000237000"/>
    </source>
</evidence>
<dbReference type="Proteomes" id="UP000237000">
    <property type="component" value="Unassembled WGS sequence"/>
</dbReference>
<reference evidence="8" key="1">
    <citation type="submission" date="2016-06" db="EMBL/GenBank/DDBJ databases">
        <title>Parallel loss of symbiosis genes in relatives of nitrogen-fixing non-legume Parasponia.</title>
        <authorList>
            <person name="Van Velzen R."/>
            <person name="Holmer R."/>
            <person name="Bu F."/>
            <person name="Rutten L."/>
            <person name="Van Zeijl A."/>
            <person name="Liu W."/>
            <person name="Santuari L."/>
            <person name="Cao Q."/>
            <person name="Sharma T."/>
            <person name="Shen D."/>
            <person name="Roswanjaya Y."/>
            <person name="Wardhani T."/>
            <person name="Kalhor M.S."/>
            <person name="Jansen J."/>
            <person name="Van den Hoogen J."/>
            <person name="Gungor B."/>
            <person name="Hartog M."/>
            <person name="Hontelez J."/>
            <person name="Verver J."/>
            <person name="Yang W.-C."/>
            <person name="Schijlen E."/>
            <person name="Repin R."/>
            <person name="Schilthuizen M."/>
            <person name="Schranz E."/>
            <person name="Heidstra R."/>
            <person name="Miyata K."/>
            <person name="Fedorova E."/>
            <person name="Kohlen W."/>
            <person name="Bisseling T."/>
            <person name="Smit S."/>
            <person name="Geurts R."/>
        </authorList>
    </citation>
    <scope>NUCLEOTIDE SEQUENCE [LARGE SCALE GENOMIC DNA]</scope>
    <source>
        <strain evidence="8">cv. RG33-2</strain>
    </source>
</reference>
<dbReference type="Pfam" id="PF00854">
    <property type="entry name" value="PTR2"/>
    <property type="match status" value="2"/>
</dbReference>
<name>A0A2P5CRL8_TREOI</name>
<dbReference type="AlphaFoldDB" id="A0A2P5CRL8"/>
<evidence type="ECO:0000256" key="4">
    <source>
        <dbReference type="ARBA" id="ARBA00022989"/>
    </source>
</evidence>
<dbReference type="InterPro" id="IPR036259">
    <property type="entry name" value="MFS_trans_sf"/>
</dbReference>
<sequence length="276" mass="31187">MASAGILEVFRLKTVNKNDFYDVEYIPISIFWQVPQYFLVGFAEVFTFIGEYEFFYDQAPDSLRSLCSALFLTTYAGGNFLSTVLVSAVTKVNDDAEWEAGILGVIIGTPIYDQFIVPFATKFTGREQGFTQLQRIGIGLAISVFAMVSAGILEVFRLKTVNKNDFYDVEYIPISIFWQVPQYFLVGFAESLCSALFLTTYAGGNFLSPVLVSTVAKASTQNGKLGWIPDNLNKGHLDYFYWLLAILSLLKLFFLSLDCEMVYLQESYRTFRMITT</sequence>
<comment type="subcellular location">
    <subcellularLocation>
        <location evidence="1">Membrane</location>
        <topology evidence="1">Multi-pass membrane protein</topology>
    </subcellularLocation>
</comment>
<evidence type="ECO:0000256" key="2">
    <source>
        <dbReference type="ARBA" id="ARBA00005982"/>
    </source>
</evidence>
<dbReference type="OrthoDB" id="8904098at2759"/>
<accession>A0A2P5CRL8</accession>
<dbReference type="InterPro" id="IPR000109">
    <property type="entry name" value="POT_fam"/>
</dbReference>
<comment type="similarity">
    <text evidence="2">Belongs to the major facilitator superfamily. Proton-dependent oligopeptide transporter (POT/PTR) (TC 2.A.17) family.</text>
</comment>
<dbReference type="EMBL" id="JXTC01000334">
    <property type="protein sequence ID" value="PON63698.1"/>
    <property type="molecule type" value="Genomic_DNA"/>
</dbReference>
<feature type="transmembrane region" description="Helical" evidence="6">
    <location>
        <begin position="239"/>
        <end position="264"/>
    </location>
</feature>
<keyword evidence="4 6" id="KW-1133">Transmembrane helix</keyword>
<evidence type="ECO:0000256" key="5">
    <source>
        <dbReference type="ARBA" id="ARBA00023136"/>
    </source>
</evidence>
<feature type="transmembrane region" description="Helical" evidence="6">
    <location>
        <begin position="136"/>
        <end position="156"/>
    </location>
</feature>
<dbReference type="GO" id="GO:0022857">
    <property type="term" value="F:transmembrane transporter activity"/>
    <property type="evidence" value="ECO:0007669"/>
    <property type="project" value="InterPro"/>
</dbReference>
<keyword evidence="8" id="KW-1185">Reference proteome</keyword>
<dbReference type="InParanoid" id="A0A2P5CRL8"/>
<dbReference type="PANTHER" id="PTHR11654">
    <property type="entry name" value="OLIGOPEPTIDE TRANSPORTER-RELATED"/>
    <property type="match status" value="1"/>
</dbReference>